<dbReference type="Proteomes" id="UP000248889">
    <property type="component" value="Unassembled WGS sequence"/>
</dbReference>
<dbReference type="PANTHER" id="PTHR42910:SF1">
    <property type="entry name" value="MAJOR FACILITATOR SUPERFAMILY (MFS) PROFILE DOMAIN-CONTAINING PROTEIN"/>
    <property type="match status" value="1"/>
</dbReference>
<feature type="transmembrane region" description="Helical" evidence="5">
    <location>
        <begin position="224"/>
        <end position="245"/>
    </location>
</feature>
<protein>
    <submittedName>
        <fullName evidence="7">MFS transporter</fullName>
    </submittedName>
</protein>
<reference evidence="7 8" key="1">
    <citation type="submission" date="2018-06" db="EMBL/GenBank/DDBJ databases">
        <title>Streptacidiphilus pinicola sp. nov., isolated from pine grove soil.</title>
        <authorList>
            <person name="Roh S.G."/>
            <person name="Park S."/>
            <person name="Kim M.-K."/>
            <person name="Yun B.-R."/>
            <person name="Park J."/>
            <person name="Kim M.J."/>
            <person name="Kim Y.S."/>
            <person name="Kim S.B."/>
        </authorList>
    </citation>
    <scope>NUCLEOTIDE SEQUENCE [LARGE SCALE GENOMIC DNA]</scope>
    <source>
        <strain evidence="7 8">MMS16-CNU450</strain>
    </source>
</reference>
<feature type="transmembrane region" description="Helical" evidence="5">
    <location>
        <begin position="57"/>
        <end position="76"/>
    </location>
</feature>
<feature type="transmembrane region" description="Helical" evidence="5">
    <location>
        <begin position="309"/>
        <end position="329"/>
    </location>
</feature>
<dbReference type="PROSITE" id="PS50850">
    <property type="entry name" value="MFS"/>
    <property type="match status" value="1"/>
</dbReference>
<evidence type="ECO:0000313" key="8">
    <source>
        <dbReference type="Proteomes" id="UP000248889"/>
    </source>
</evidence>
<name>A0A2X0IRV1_9ACTN</name>
<comment type="caution">
    <text evidence="7">The sequence shown here is derived from an EMBL/GenBank/DDBJ whole genome shotgun (WGS) entry which is preliminary data.</text>
</comment>
<gene>
    <name evidence="7" type="ORF">DN069_06810</name>
</gene>
<dbReference type="CDD" id="cd17324">
    <property type="entry name" value="MFS_NepI_like"/>
    <property type="match status" value="1"/>
</dbReference>
<feature type="transmembrane region" description="Helical" evidence="5">
    <location>
        <begin position="18"/>
        <end position="37"/>
    </location>
</feature>
<feature type="transmembrane region" description="Helical" evidence="5">
    <location>
        <begin position="85"/>
        <end position="103"/>
    </location>
</feature>
<evidence type="ECO:0000256" key="2">
    <source>
        <dbReference type="ARBA" id="ARBA00022692"/>
    </source>
</evidence>
<dbReference type="SUPFAM" id="SSF103473">
    <property type="entry name" value="MFS general substrate transporter"/>
    <property type="match status" value="1"/>
</dbReference>
<feature type="transmembrane region" description="Helical" evidence="5">
    <location>
        <begin position="349"/>
        <end position="369"/>
    </location>
</feature>
<dbReference type="Gene3D" id="1.20.1250.20">
    <property type="entry name" value="MFS general substrate transporter like domains"/>
    <property type="match status" value="1"/>
</dbReference>
<dbReference type="InterPro" id="IPR020846">
    <property type="entry name" value="MFS_dom"/>
</dbReference>
<evidence type="ECO:0000256" key="3">
    <source>
        <dbReference type="ARBA" id="ARBA00022989"/>
    </source>
</evidence>
<feature type="transmembrane region" description="Helical" evidence="5">
    <location>
        <begin position="173"/>
        <end position="192"/>
    </location>
</feature>
<dbReference type="PANTHER" id="PTHR42910">
    <property type="entry name" value="TRANSPORTER SCO4007-RELATED"/>
    <property type="match status" value="1"/>
</dbReference>
<feature type="transmembrane region" description="Helical" evidence="5">
    <location>
        <begin position="375"/>
        <end position="392"/>
    </location>
</feature>
<keyword evidence="3 5" id="KW-1133">Transmembrane helix</keyword>
<keyword evidence="2 5" id="KW-0812">Transmembrane</keyword>
<keyword evidence="4 5" id="KW-0472">Membrane</keyword>
<sequence length="404" mass="41959">METVTAPRKTVQLSISRGLTFLIALACGAVAANIYYAQPLVGLIGPAVGLNAHASSLVVTLTQIGYGVGLVVLVPLGDIFENRRLIMVTLVACMAALLSASVASNAVLFLATSLVIGLSSVVVQMLVPFAAHLAPDESRGRVVGNVMSGLLMGIMLARPVASITTDLLGWRAIFGISAGLMLVLAVTLRLVLPERKPSASVPYPVLLRSMGELLVRTPILRRRAFYHAMLFGAFSLFWTAVPLILASPACGLGQGGIALFALAAVLGAFVAPVAGRMADRGLTKPATGAAIVAVVACFLLVFASGGHVVATLFVAALLLDVGVSCNLVLGQRAIFSLGAEIRSRLNGLYMAIFFCGGAVGSAVASWVYATYGWMGIAWCGIAFPLLAGLHYLTELVPRRLATAA</sequence>
<feature type="transmembrane region" description="Helical" evidence="5">
    <location>
        <begin position="142"/>
        <end position="161"/>
    </location>
</feature>
<dbReference type="EMBL" id="QKYN01000028">
    <property type="protein sequence ID" value="RAG86333.1"/>
    <property type="molecule type" value="Genomic_DNA"/>
</dbReference>
<proteinExistence type="predicted"/>
<evidence type="ECO:0000313" key="7">
    <source>
        <dbReference type="EMBL" id="RAG86333.1"/>
    </source>
</evidence>
<evidence type="ECO:0000256" key="1">
    <source>
        <dbReference type="ARBA" id="ARBA00004651"/>
    </source>
</evidence>
<dbReference type="InterPro" id="IPR036259">
    <property type="entry name" value="MFS_trans_sf"/>
</dbReference>
<feature type="domain" description="Major facilitator superfamily (MFS) profile" evidence="6">
    <location>
        <begin position="19"/>
        <end position="404"/>
    </location>
</feature>
<dbReference type="InterPro" id="IPR011701">
    <property type="entry name" value="MFS"/>
</dbReference>
<comment type="subcellular location">
    <subcellularLocation>
        <location evidence="1">Cell membrane</location>
        <topology evidence="1">Multi-pass membrane protein</topology>
    </subcellularLocation>
</comment>
<organism evidence="7 8">
    <name type="scientific">Streptacidiphilus pinicola</name>
    <dbReference type="NCBI Taxonomy" id="2219663"/>
    <lineage>
        <taxon>Bacteria</taxon>
        <taxon>Bacillati</taxon>
        <taxon>Actinomycetota</taxon>
        <taxon>Actinomycetes</taxon>
        <taxon>Kitasatosporales</taxon>
        <taxon>Streptomycetaceae</taxon>
        <taxon>Streptacidiphilus</taxon>
    </lineage>
</organism>
<feature type="transmembrane region" description="Helical" evidence="5">
    <location>
        <begin position="257"/>
        <end position="274"/>
    </location>
</feature>
<keyword evidence="8" id="KW-1185">Reference proteome</keyword>
<dbReference type="GO" id="GO:0022857">
    <property type="term" value="F:transmembrane transporter activity"/>
    <property type="evidence" value="ECO:0007669"/>
    <property type="project" value="InterPro"/>
</dbReference>
<dbReference type="RefSeq" id="WP_111499933.1">
    <property type="nucleotide sequence ID" value="NZ_QKYN01000028.1"/>
</dbReference>
<evidence type="ECO:0000256" key="4">
    <source>
        <dbReference type="ARBA" id="ARBA00023136"/>
    </source>
</evidence>
<dbReference type="AlphaFoldDB" id="A0A2X0IRV1"/>
<evidence type="ECO:0000259" key="6">
    <source>
        <dbReference type="PROSITE" id="PS50850"/>
    </source>
</evidence>
<evidence type="ECO:0000256" key="5">
    <source>
        <dbReference type="SAM" id="Phobius"/>
    </source>
</evidence>
<dbReference type="Pfam" id="PF07690">
    <property type="entry name" value="MFS_1"/>
    <property type="match status" value="1"/>
</dbReference>
<feature type="transmembrane region" description="Helical" evidence="5">
    <location>
        <begin position="286"/>
        <end position="303"/>
    </location>
</feature>
<accession>A0A2X0IRV1</accession>
<feature type="transmembrane region" description="Helical" evidence="5">
    <location>
        <begin position="109"/>
        <end position="130"/>
    </location>
</feature>
<dbReference type="OrthoDB" id="9815356at2"/>
<dbReference type="GO" id="GO:0005886">
    <property type="term" value="C:plasma membrane"/>
    <property type="evidence" value="ECO:0007669"/>
    <property type="project" value="UniProtKB-SubCell"/>
</dbReference>